<dbReference type="InterPro" id="IPR038731">
    <property type="entry name" value="RgtA/B/C-like"/>
</dbReference>
<keyword evidence="7 8" id="KW-0472">Membrane</keyword>
<dbReference type="EMBL" id="FZQB01000001">
    <property type="protein sequence ID" value="SNT68567.1"/>
    <property type="molecule type" value="Genomic_DNA"/>
</dbReference>
<feature type="transmembrane region" description="Helical" evidence="8">
    <location>
        <begin position="104"/>
        <end position="122"/>
    </location>
</feature>
<evidence type="ECO:0000259" key="9">
    <source>
        <dbReference type="Pfam" id="PF13231"/>
    </source>
</evidence>
<dbReference type="Proteomes" id="UP000198307">
    <property type="component" value="Unassembled WGS sequence"/>
</dbReference>
<feature type="transmembrane region" description="Helical" evidence="8">
    <location>
        <begin position="376"/>
        <end position="396"/>
    </location>
</feature>
<dbReference type="InterPro" id="IPR050297">
    <property type="entry name" value="LipidA_mod_glycosyltrf_83"/>
</dbReference>
<reference evidence="10 11" key="1">
    <citation type="submission" date="2017-07" db="EMBL/GenBank/DDBJ databases">
        <authorList>
            <person name="Sun Z.S."/>
            <person name="Albrecht U."/>
            <person name="Echele G."/>
            <person name="Lee C.C."/>
        </authorList>
    </citation>
    <scope>NUCLEOTIDE SEQUENCE [LARGE SCALE GENOMIC DNA]</scope>
    <source>
        <strain evidence="10 11">DSM 14827</strain>
    </source>
</reference>
<keyword evidence="6 8" id="KW-1133">Transmembrane helix</keyword>
<evidence type="ECO:0000256" key="5">
    <source>
        <dbReference type="ARBA" id="ARBA00022692"/>
    </source>
</evidence>
<dbReference type="GO" id="GO:0005886">
    <property type="term" value="C:plasma membrane"/>
    <property type="evidence" value="ECO:0007669"/>
    <property type="project" value="UniProtKB-SubCell"/>
</dbReference>
<organism evidence="10 11">
    <name type="scientific">Paracoccus seriniphilus</name>
    <dbReference type="NCBI Taxonomy" id="184748"/>
    <lineage>
        <taxon>Bacteria</taxon>
        <taxon>Pseudomonadati</taxon>
        <taxon>Pseudomonadota</taxon>
        <taxon>Alphaproteobacteria</taxon>
        <taxon>Rhodobacterales</taxon>
        <taxon>Paracoccaceae</taxon>
        <taxon>Paracoccus</taxon>
    </lineage>
</organism>
<feature type="transmembrane region" description="Helical" evidence="8">
    <location>
        <begin position="193"/>
        <end position="212"/>
    </location>
</feature>
<keyword evidence="2" id="KW-1003">Cell membrane</keyword>
<accession>A0A239PLR7</accession>
<dbReference type="GO" id="GO:0009103">
    <property type="term" value="P:lipopolysaccharide biosynthetic process"/>
    <property type="evidence" value="ECO:0007669"/>
    <property type="project" value="UniProtKB-ARBA"/>
</dbReference>
<keyword evidence="5 8" id="KW-0812">Transmembrane</keyword>
<dbReference type="AlphaFoldDB" id="A0A239PLR7"/>
<proteinExistence type="predicted"/>
<evidence type="ECO:0000256" key="6">
    <source>
        <dbReference type="ARBA" id="ARBA00022989"/>
    </source>
</evidence>
<dbReference type="GO" id="GO:0016763">
    <property type="term" value="F:pentosyltransferase activity"/>
    <property type="evidence" value="ECO:0007669"/>
    <property type="project" value="TreeGrafter"/>
</dbReference>
<feature type="transmembrane region" description="Helical" evidence="8">
    <location>
        <begin position="128"/>
        <end position="146"/>
    </location>
</feature>
<comment type="subcellular location">
    <subcellularLocation>
        <location evidence="1">Cell membrane</location>
        <topology evidence="1">Multi-pass membrane protein</topology>
    </subcellularLocation>
</comment>
<dbReference type="PANTHER" id="PTHR33908:SF11">
    <property type="entry name" value="MEMBRANE PROTEIN"/>
    <property type="match status" value="1"/>
</dbReference>
<keyword evidence="4 10" id="KW-0808">Transferase</keyword>
<dbReference type="PANTHER" id="PTHR33908">
    <property type="entry name" value="MANNOSYLTRANSFERASE YKCB-RELATED"/>
    <property type="match status" value="1"/>
</dbReference>
<sequence length="412" mass="44803">MTLHRAFWLILCAGMALRIIWAGLVPVQPMSDSWAYHQFARNLVDHGIYGWTATEPTAYWAVGTSAAIAFTYLFTDGFWGVVLLNLVAGLLSIILTYHLATRYFGAAVGIVAMAIVAFWPNLIVFTTILSSELFFIALMLAGLYFWQRPAGNAMANLLLAGVIWGIAGYVRPVILLVPVALALVDLAHGPRRLVTTALEAAIAILLISLVALPWTMRNDRVLGAPVMVSTNFGPNLWMGNNPDSHGGYMPLPAEVASMSEIERAEYLKDKAKQFIAEQPLAALKLMAVKLVKLNNRETIGVVWNGDALEPRIGKTGMTLLKLIATGYWYLVFLGGFAGIAVLVARGGWITALFTPPVALWGYFTSLHAVVVAEDRYHMPSSAFIAMLAAVALVALADWRSGRETNLQAGRAS</sequence>
<keyword evidence="11" id="KW-1185">Reference proteome</keyword>
<keyword evidence="3 10" id="KW-0328">Glycosyltransferase</keyword>
<feature type="domain" description="Glycosyltransferase RgtA/B/C/D-like" evidence="9">
    <location>
        <begin position="69"/>
        <end position="214"/>
    </location>
</feature>
<evidence type="ECO:0000256" key="4">
    <source>
        <dbReference type="ARBA" id="ARBA00022679"/>
    </source>
</evidence>
<feature type="transmembrane region" description="Helical" evidence="8">
    <location>
        <begin position="158"/>
        <end position="181"/>
    </location>
</feature>
<dbReference type="Pfam" id="PF13231">
    <property type="entry name" value="PMT_2"/>
    <property type="match status" value="1"/>
</dbReference>
<feature type="transmembrane region" description="Helical" evidence="8">
    <location>
        <begin position="78"/>
        <end position="97"/>
    </location>
</feature>
<dbReference type="RefSeq" id="WP_089342488.1">
    <property type="nucleotide sequence ID" value="NZ_CP067129.1"/>
</dbReference>
<evidence type="ECO:0000256" key="7">
    <source>
        <dbReference type="ARBA" id="ARBA00023136"/>
    </source>
</evidence>
<gene>
    <name evidence="10" type="ORF">SAMN05444959_101125</name>
</gene>
<evidence type="ECO:0000256" key="2">
    <source>
        <dbReference type="ARBA" id="ARBA00022475"/>
    </source>
</evidence>
<evidence type="ECO:0000256" key="1">
    <source>
        <dbReference type="ARBA" id="ARBA00004651"/>
    </source>
</evidence>
<protein>
    <submittedName>
        <fullName evidence="10">Dolichyl-phosphate-mannose-protein mannosyltransferase</fullName>
    </submittedName>
</protein>
<evidence type="ECO:0000313" key="11">
    <source>
        <dbReference type="Proteomes" id="UP000198307"/>
    </source>
</evidence>
<name>A0A239PLR7_9RHOB</name>
<evidence type="ECO:0000256" key="8">
    <source>
        <dbReference type="SAM" id="Phobius"/>
    </source>
</evidence>
<evidence type="ECO:0000313" key="10">
    <source>
        <dbReference type="EMBL" id="SNT68567.1"/>
    </source>
</evidence>
<feature type="transmembrane region" description="Helical" evidence="8">
    <location>
        <begin position="327"/>
        <end position="353"/>
    </location>
</feature>
<dbReference type="OrthoDB" id="7813221at2"/>
<evidence type="ECO:0000256" key="3">
    <source>
        <dbReference type="ARBA" id="ARBA00022676"/>
    </source>
</evidence>